<evidence type="ECO:0000313" key="1">
    <source>
        <dbReference type="EMBL" id="ELU39137.1"/>
    </source>
</evidence>
<proteinExistence type="predicted"/>
<evidence type="ECO:0000313" key="2">
    <source>
        <dbReference type="Proteomes" id="UP000011668"/>
    </source>
</evidence>
<dbReference type="HOGENOM" id="CLU_2414806_0_0_1"/>
<keyword evidence="2" id="KW-1185">Reference proteome</keyword>
<dbReference type="Proteomes" id="UP000011668">
    <property type="component" value="Unassembled WGS sequence"/>
</dbReference>
<comment type="caution">
    <text evidence="1">The sequence shown here is derived from an EMBL/GenBank/DDBJ whole genome shotgun (WGS) entry which is preliminary data.</text>
</comment>
<dbReference type="EMBL" id="AFRT01001898">
    <property type="protein sequence ID" value="ELU39137.1"/>
    <property type="molecule type" value="Genomic_DNA"/>
</dbReference>
<gene>
    <name evidence="1" type="ORF">AG1IA_06825</name>
</gene>
<reference evidence="1 2" key="1">
    <citation type="journal article" date="2013" name="Nat. Commun.">
        <title>The evolution and pathogenic mechanisms of the rice sheath blight pathogen.</title>
        <authorList>
            <person name="Zheng A."/>
            <person name="Lin R."/>
            <person name="Xu L."/>
            <person name="Qin P."/>
            <person name="Tang C."/>
            <person name="Ai P."/>
            <person name="Zhang D."/>
            <person name="Liu Y."/>
            <person name="Sun Z."/>
            <person name="Feng H."/>
            <person name="Wang Y."/>
            <person name="Chen Y."/>
            <person name="Liang X."/>
            <person name="Fu R."/>
            <person name="Li Q."/>
            <person name="Zhang J."/>
            <person name="Yu X."/>
            <person name="Xie Z."/>
            <person name="Ding L."/>
            <person name="Guan P."/>
            <person name="Tang J."/>
            <person name="Liang Y."/>
            <person name="Wang S."/>
            <person name="Deng Q."/>
            <person name="Li S."/>
            <person name="Zhu J."/>
            <person name="Wang L."/>
            <person name="Liu H."/>
            <person name="Li P."/>
        </authorList>
    </citation>
    <scope>NUCLEOTIDE SEQUENCE [LARGE SCALE GENOMIC DNA]</scope>
    <source>
        <strain evidence="2">AG-1 IA</strain>
    </source>
</reference>
<sequence length="92" mass="11004">MQTRQTTHKAKPDYAKRERCKERNEKTCELQTPFYSTISQWHVTRETLQFTSRFSAVAHHPRQRNHALLTAPRLPATQYLDGRCLRWPNRQP</sequence>
<accession>L8WQS7</accession>
<name>L8WQS7_THACA</name>
<organism evidence="1 2">
    <name type="scientific">Thanatephorus cucumeris (strain AG1-IA)</name>
    <name type="common">Rice sheath blight fungus</name>
    <name type="synonym">Rhizoctonia solani</name>
    <dbReference type="NCBI Taxonomy" id="983506"/>
    <lineage>
        <taxon>Eukaryota</taxon>
        <taxon>Fungi</taxon>
        <taxon>Dikarya</taxon>
        <taxon>Basidiomycota</taxon>
        <taxon>Agaricomycotina</taxon>
        <taxon>Agaricomycetes</taxon>
        <taxon>Cantharellales</taxon>
        <taxon>Ceratobasidiaceae</taxon>
        <taxon>Rhizoctonia</taxon>
        <taxon>Rhizoctonia solani AG-1</taxon>
    </lineage>
</organism>
<protein>
    <submittedName>
        <fullName evidence="1">Uncharacterized protein</fullName>
    </submittedName>
</protein>
<dbReference type="AlphaFoldDB" id="L8WQS7"/>